<organism evidence="2 3">
    <name type="scientific">Caballeronia glathei</name>
    <dbReference type="NCBI Taxonomy" id="60547"/>
    <lineage>
        <taxon>Bacteria</taxon>
        <taxon>Pseudomonadati</taxon>
        <taxon>Pseudomonadota</taxon>
        <taxon>Betaproteobacteria</taxon>
        <taxon>Burkholderiales</taxon>
        <taxon>Burkholderiaceae</taxon>
        <taxon>Caballeronia</taxon>
    </lineage>
</organism>
<dbReference type="InterPro" id="IPR004045">
    <property type="entry name" value="Glutathione_S-Trfase_N"/>
</dbReference>
<protein>
    <submittedName>
        <fullName evidence="2">Glutathione S-transferase</fullName>
    </submittedName>
</protein>
<dbReference type="CDD" id="cd03194">
    <property type="entry name" value="GST_C_3"/>
    <property type="match status" value="1"/>
</dbReference>
<dbReference type="GO" id="GO:0016740">
    <property type="term" value="F:transferase activity"/>
    <property type="evidence" value="ECO:0007669"/>
    <property type="project" value="UniProtKB-KW"/>
</dbReference>
<dbReference type="STRING" id="60547.GCA_000751215_00329"/>
<dbReference type="PANTHER" id="PTHR43968">
    <property type="match status" value="1"/>
</dbReference>
<proteinExistence type="predicted"/>
<dbReference type="SUPFAM" id="SSF47616">
    <property type="entry name" value="GST C-terminal domain-like"/>
    <property type="match status" value="1"/>
</dbReference>
<evidence type="ECO:0000259" key="1">
    <source>
        <dbReference type="PROSITE" id="PS50404"/>
    </source>
</evidence>
<comment type="caution">
    <text evidence="2">The sequence shown here is derived from an EMBL/GenBank/DDBJ whole genome shotgun (WGS) entry which is preliminary data.</text>
</comment>
<dbReference type="InterPro" id="IPR040079">
    <property type="entry name" value="Glutathione_S-Trfase"/>
</dbReference>
<dbReference type="EMBL" id="JFHC01000034">
    <property type="protein sequence ID" value="KDR40899.1"/>
    <property type="molecule type" value="Genomic_DNA"/>
</dbReference>
<dbReference type="SFLD" id="SFLDS00019">
    <property type="entry name" value="Glutathione_Transferase_(cytos"/>
    <property type="match status" value="1"/>
</dbReference>
<reference evidence="2 3" key="1">
    <citation type="submission" date="2014-03" db="EMBL/GenBank/DDBJ databases">
        <title>Draft Genome Sequences of Four Burkholderia Strains.</title>
        <authorList>
            <person name="Liu X.Y."/>
            <person name="Li C.X."/>
            <person name="Xu J.H."/>
        </authorList>
    </citation>
    <scope>NUCLEOTIDE SEQUENCE [LARGE SCALE GENOMIC DNA]</scope>
    <source>
        <strain evidence="2 3">DSM 50014</strain>
    </source>
</reference>
<dbReference type="RefSeq" id="WP_035924943.1">
    <property type="nucleotide sequence ID" value="NZ_CADFFX010000012.1"/>
</dbReference>
<dbReference type="Gene3D" id="3.40.30.10">
    <property type="entry name" value="Glutaredoxin"/>
    <property type="match status" value="1"/>
</dbReference>
<feature type="domain" description="GST N-terminal" evidence="1">
    <location>
        <begin position="1"/>
        <end position="82"/>
    </location>
</feature>
<accession>A0A069PLU6</accession>
<dbReference type="SUPFAM" id="SSF52833">
    <property type="entry name" value="Thioredoxin-like"/>
    <property type="match status" value="1"/>
</dbReference>
<keyword evidence="2" id="KW-0808">Transferase</keyword>
<dbReference type="Pfam" id="PF13410">
    <property type="entry name" value="GST_C_2"/>
    <property type="match status" value="1"/>
</dbReference>
<dbReference type="PANTHER" id="PTHR43968:SF6">
    <property type="entry name" value="GLUTATHIONE S-TRANSFERASE OMEGA"/>
    <property type="match status" value="1"/>
</dbReference>
<dbReference type="CDD" id="cd03043">
    <property type="entry name" value="GST_N_1"/>
    <property type="match status" value="1"/>
</dbReference>
<dbReference type="InterPro" id="IPR036249">
    <property type="entry name" value="Thioredoxin-like_sf"/>
</dbReference>
<dbReference type="GO" id="GO:0005737">
    <property type="term" value="C:cytoplasm"/>
    <property type="evidence" value="ECO:0007669"/>
    <property type="project" value="TreeGrafter"/>
</dbReference>
<gene>
    <name evidence="2" type="ORF">BG61_22255</name>
</gene>
<dbReference type="Gene3D" id="1.20.1050.10">
    <property type="match status" value="1"/>
</dbReference>
<dbReference type="InterPro" id="IPR050983">
    <property type="entry name" value="GST_Omega/HSP26"/>
</dbReference>
<keyword evidence="3" id="KW-1185">Reference proteome</keyword>
<dbReference type="InterPro" id="IPR036282">
    <property type="entry name" value="Glutathione-S-Trfase_C_sf"/>
</dbReference>
<dbReference type="Pfam" id="PF13409">
    <property type="entry name" value="GST_N_2"/>
    <property type="match status" value="1"/>
</dbReference>
<dbReference type="Proteomes" id="UP000027466">
    <property type="component" value="Unassembled WGS sequence"/>
</dbReference>
<evidence type="ECO:0000313" key="3">
    <source>
        <dbReference type="Proteomes" id="UP000027466"/>
    </source>
</evidence>
<dbReference type="PROSITE" id="PS50404">
    <property type="entry name" value="GST_NTER"/>
    <property type="match status" value="1"/>
</dbReference>
<name>A0A069PLU6_9BURK</name>
<evidence type="ECO:0000313" key="2">
    <source>
        <dbReference type="EMBL" id="KDR40899.1"/>
    </source>
</evidence>
<sequence>MKLVIGDKNSSSWSMRPWLVLRHFDIPFEEVLIRLGQPDTKETIRRYSPSCKVPCLITDSGEAVWESLAIIETLAECFPQLAMWPRDAAARARARSISAEMHGGFADMRRDMPMDIRTIAPGSGASPEALENVARIDEIWRECLAAHGGPFLFGEFSIADAMFAPVVMRFNSYAPPLGDEARAYVKRLTALPAVAAWIEGAARER</sequence>
<dbReference type="AlphaFoldDB" id="A0A069PLU6"/>